<evidence type="ECO:0008006" key="4">
    <source>
        <dbReference type="Google" id="ProtNLM"/>
    </source>
</evidence>
<dbReference type="Proteomes" id="UP000515237">
    <property type="component" value="Chromosome"/>
</dbReference>
<dbReference type="SUPFAM" id="SSF51215">
    <property type="entry name" value="Regulatory protein AraC"/>
    <property type="match status" value="1"/>
</dbReference>
<keyword evidence="1" id="KW-0238">DNA-binding</keyword>
<organism evidence="2 3">
    <name type="scientific">Adhaeribacter swui</name>
    <dbReference type="NCBI Taxonomy" id="2086471"/>
    <lineage>
        <taxon>Bacteria</taxon>
        <taxon>Pseudomonadati</taxon>
        <taxon>Bacteroidota</taxon>
        <taxon>Cytophagia</taxon>
        <taxon>Cytophagales</taxon>
        <taxon>Hymenobacteraceae</taxon>
        <taxon>Adhaeribacter</taxon>
    </lineage>
</organism>
<dbReference type="EMBL" id="CP055156">
    <property type="protein sequence ID" value="QNF31534.1"/>
    <property type="molecule type" value="Genomic_DNA"/>
</dbReference>
<dbReference type="RefSeq" id="WP_185272308.1">
    <property type="nucleotide sequence ID" value="NZ_CP055156.1"/>
</dbReference>
<proteinExistence type="predicted"/>
<protein>
    <recommendedName>
        <fullName evidence="4">Cupin domain-containing protein</fullName>
    </recommendedName>
</protein>
<name>A0A7G7G300_9BACT</name>
<dbReference type="GO" id="GO:0003677">
    <property type="term" value="F:DNA binding"/>
    <property type="evidence" value="ECO:0007669"/>
    <property type="project" value="UniProtKB-KW"/>
</dbReference>
<dbReference type="Gene3D" id="2.60.120.10">
    <property type="entry name" value="Jelly Rolls"/>
    <property type="match status" value="1"/>
</dbReference>
<reference evidence="2 3" key="1">
    <citation type="journal article" date="2018" name="Int. J. Syst. Evol. Microbiol.">
        <title>Adhaeribacter swui sp. nov., isolated from wet mud.</title>
        <authorList>
            <person name="Kim D.U."/>
            <person name="Kim K.W."/>
            <person name="Kang M.S."/>
            <person name="Kim J.Y."/>
            <person name="Jang J.H."/>
            <person name="Kim M.K."/>
        </authorList>
    </citation>
    <scope>NUCLEOTIDE SEQUENCE [LARGE SCALE GENOMIC DNA]</scope>
    <source>
        <strain evidence="2 3">KCTC 52873</strain>
    </source>
</reference>
<evidence type="ECO:0000313" key="3">
    <source>
        <dbReference type="Proteomes" id="UP000515237"/>
    </source>
</evidence>
<evidence type="ECO:0000313" key="2">
    <source>
        <dbReference type="EMBL" id="QNF31534.1"/>
    </source>
</evidence>
<dbReference type="InterPro" id="IPR014710">
    <property type="entry name" value="RmlC-like_jellyroll"/>
</dbReference>
<dbReference type="InterPro" id="IPR037923">
    <property type="entry name" value="HTH-like"/>
</dbReference>
<evidence type="ECO:0000256" key="1">
    <source>
        <dbReference type="ARBA" id="ARBA00023125"/>
    </source>
</evidence>
<sequence>MIKAYKIFTGPDGHTHVTQGRVADNQLNQALGIRFKETAAPAIYDWHTAPTNQYVLTLTGTLEFETFDGQRFILQPGEVLLAMDTTGSGHKWRILGNDPWKRAYVLFDPEQEINFKPD</sequence>
<gene>
    <name evidence="2" type="ORF">HUW51_01880</name>
</gene>
<dbReference type="KEGG" id="aswu:HUW51_01880"/>
<accession>A0A7G7G300</accession>
<dbReference type="AlphaFoldDB" id="A0A7G7G300"/>
<keyword evidence="3" id="KW-1185">Reference proteome</keyword>